<reference evidence="8 9" key="1">
    <citation type="submission" date="2018-05" db="EMBL/GenBank/DDBJ databases">
        <title>The Hungate 1000. A catalogue of reference genomes from the rumen microbiome.</title>
        <authorList>
            <person name="Kelly W."/>
        </authorList>
    </citation>
    <scope>NUCLEOTIDE SEQUENCE [LARGE SCALE GENOMIC DNA]</scope>
    <source>
        <strain evidence="8 9">SAb67</strain>
    </source>
</reference>
<dbReference type="GO" id="GO:0008658">
    <property type="term" value="F:penicillin binding"/>
    <property type="evidence" value="ECO:0007669"/>
    <property type="project" value="InterPro"/>
</dbReference>
<keyword evidence="6" id="KW-0046">Antibiotic resistance</keyword>
<dbReference type="PROSITE" id="PS51257">
    <property type="entry name" value="PROKAR_LIPOPROTEIN"/>
    <property type="match status" value="1"/>
</dbReference>
<dbReference type="InterPro" id="IPR050515">
    <property type="entry name" value="Beta-lactam/transpept"/>
</dbReference>
<dbReference type="EMBL" id="QGDI01000012">
    <property type="protein sequence ID" value="PWJ10779.1"/>
    <property type="molecule type" value="Genomic_DNA"/>
</dbReference>
<dbReference type="Proteomes" id="UP000245720">
    <property type="component" value="Unassembled WGS sequence"/>
</dbReference>
<evidence type="ECO:0000259" key="7">
    <source>
        <dbReference type="Pfam" id="PF00905"/>
    </source>
</evidence>
<keyword evidence="5" id="KW-0378">Hydrolase</keyword>
<dbReference type="GO" id="GO:0071555">
    <property type="term" value="P:cell wall organization"/>
    <property type="evidence" value="ECO:0007669"/>
    <property type="project" value="TreeGrafter"/>
</dbReference>
<evidence type="ECO:0000313" key="9">
    <source>
        <dbReference type="Proteomes" id="UP000245720"/>
    </source>
</evidence>
<comment type="caution">
    <text evidence="8">The sequence shown here is derived from an EMBL/GenBank/DDBJ whole genome shotgun (WGS) entry which is preliminary data.</text>
</comment>
<dbReference type="RefSeq" id="WP_109727529.1">
    <property type="nucleotide sequence ID" value="NZ_QGDI01000012.1"/>
</dbReference>
<gene>
    <name evidence="8" type="ORF">IE37_02813</name>
</gene>
<dbReference type="SUPFAM" id="SSF56601">
    <property type="entry name" value="beta-lactamase/transpeptidase-like"/>
    <property type="match status" value="1"/>
</dbReference>
<dbReference type="GO" id="GO:0008800">
    <property type="term" value="F:beta-lactamase activity"/>
    <property type="evidence" value="ECO:0007669"/>
    <property type="project" value="UniProtKB-EC"/>
</dbReference>
<dbReference type="PANTHER" id="PTHR30627">
    <property type="entry name" value="PEPTIDOGLYCAN D,D-TRANSPEPTIDASE"/>
    <property type="match status" value="1"/>
</dbReference>
<proteinExistence type="inferred from homology"/>
<dbReference type="OrthoDB" id="2985542at2"/>
<protein>
    <recommendedName>
        <fullName evidence="3">beta-lactamase</fullName>
        <ecNumber evidence="3">3.5.2.6</ecNumber>
    </recommendedName>
</protein>
<keyword evidence="4" id="KW-0732">Signal</keyword>
<dbReference type="InterPro" id="IPR036138">
    <property type="entry name" value="PBP_dimer_sf"/>
</dbReference>
<evidence type="ECO:0000256" key="3">
    <source>
        <dbReference type="ARBA" id="ARBA00012865"/>
    </source>
</evidence>
<dbReference type="AlphaFoldDB" id="A0A315XV33"/>
<accession>A0A315XV33</accession>
<evidence type="ECO:0000256" key="6">
    <source>
        <dbReference type="ARBA" id="ARBA00023251"/>
    </source>
</evidence>
<dbReference type="Gene3D" id="3.40.710.10">
    <property type="entry name" value="DD-peptidase/beta-lactamase superfamily"/>
    <property type="match status" value="1"/>
</dbReference>
<dbReference type="GO" id="GO:0005886">
    <property type="term" value="C:plasma membrane"/>
    <property type="evidence" value="ECO:0007669"/>
    <property type="project" value="TreeGrafter"/>
</dbReference>
<dbReference type="Gene3D" id="3.90.1310.10">
    <property type="entry name" value="Penicillin-binding protein 2a (Domain 2)"/>
    <property type="match status" value="1"/>
</dbReference>
<feature type="domain" description="Penicillin-binding protein transpeptidase" evidence="7">
    <location>
        <begin position="219"/>
        <end position="524"/>
    </location>
</feature>
<organism evidence="8 9">
    <name type="scientific">Ruminococcus flavefaciens</name>
    <dbReference type="NCBI Taxonomy" id="1265"/>
    <lineage>
        <taxon>Bacteria</taxon>
        <taxon>Bacillati</taxon>
        <taxon>Bacillota</taxon>
        <taxon>Clostridia</taxon>
        <taxon>Eubacteriales</taxon>
        <taxon>Oscillospiraceae</taxon>
        <taxon>Ruminococcus</taxon>
    </lineage>
</organism>
<evidence type="ECO:0000313" key="8">
    <source>
        <dbReference type="EMBL" id="PWJ10779.1"/>
    </source>
</evidence>
<comment type="similarity">
    <text evidence="2">Belongs to the class-D beta-lactamase family.</text>
</comment>
<dbReference type="GO" id="GO:0046677">
    <property type="term" value="P:response to antibiotic"/>
    <property type="evidence" value="ECO:0007669"/>
    <property type="project" value="UniProtKB-KW"/>
</dbReference>
<sequence length="534" mass="58011">MVRKRGEHGVILLTAAFFIVFAVLACNFYRISYEGTSLPAFNSEHTITIEAGNCQGTIYDRNMRPIVNGDMQNIAVAVPSALDRETAAGYALDRVSFLEDFDRGEPFVFECSERTIEGDGLTVFSVPVRYSEHQKARHIIGYLSEGRGADGIEYAYDSVLRAELPQNSVTYSTDGFGNVLIGDGKKIFRSESYKSGVVLTLDRDIQQICEECGKGIETGAIVCADIKTGDILAMASFPDYDPSEMEKAMNDSRCPLIDRALYSYSVGSVFKLVTAASALEQGFGGNMYSCSGSIDIGGKQFNCHKLDGHGLQDMSEAMKNSCNTYFIDLAQSLDIEEFRRKATYLGFGRENYLCAGITGSGGVLPTCEELTVPAELANFAFGQGKLSATPLQITQLTCAIAGGGRMPVLRLIKGLTADGSAVSGEKAPQISEVMSSEYAEALRKMMVLAVRENDNSKARTKKISVGAKTSTAQTGRYNKKGDELCHAWITGFFPARKPKYAVTVLIENGGYGNDAAAPVFRRIAERIADLENEK</sequence>
<comment type="catalytic activity">
    <reaction evidence="1">
        <text>a beta-lactam + H2O = a substituted beta-amino acid</text>
        <dbReference type="Rhea" id="RHEA:20401"/>
        <dbReference type="ChEBI" id="CHEBI:15377"/>
        <dbReference type="ChEBI" id="CHEBI:35627"/>
        <dbReference type="ChEBI" id="CHEBI:140347"/>
        <dbReference type="EC" id="3.5.2.6"/>
    </reaction>
</comment>
<dbReference type="Pfam" id="PF00905">
    <property type="entry name" value="Transpeptidase"/>
    <property type="match status" value="1"/>
</dbReference>
<name>A0A315XV33_RUMFL</name>
<evidence type="ECO:0000256" key="1">
    <source>
        <dbReference type="ARBA" id="ARBA00001526"/>
    </source>
</evidence>
<dbReference type="EC" id="3.5.2.6" evidence="3"/>
<dbReference type="InterPro" id="IPR012338">
    <property type="entry name" value="Beta-lactam/transpept-like"/>
</dbReference>
<dbReference type="InterPro" id="IPR001460">
    <property type="entry name" value="PCN-bd_Tpept"/>
</dbReference>
<evidence type="ECO:0000256" key="2">
    <source>
        <dbReference type="ARBA" id="ARBA00007898"/>
    </source>
</evidence>
<evidence type="ECO:0000256" key="4">
    <source>
        <dbReference type="ARBA" id="ARBA00022729"/>
    </source>
</evidence>
<dbReference type="PANTHER" id="PTHR30627:SF6">
    <property type="entry name" value="BETA-LACTAMASE YBXI-RELATED"/>
    <property type="match status" value="1"/>
</dbReference>
<evidence type="ECO:0000256" key="5">
    <source>
        <dbReference type="ARBA" id="ARBA00022801"/>
    </source>
</evidence>
<dbReference type="SUPFAM" id="SSF56519">
    <property type="entry name" value="Penicillin binding protein dimerisation domain"/>
    <property type="match status" value="1"/>
</dbReference>